<evidence type="ECO:0000256" key="3">
    <source>
        <dbReference type="ARBA" id="ARBA00010042"/>
    </source>
</evidence>
<dbReference type="PANTHER" id="PTHR13142:SF1">
    <property type="entry name" value="INNER CENTROMERE PROTEIN"/>
    <property type="match status" value="1"/>
</dbReference>
<comment type="caution">
    <text evidence="10">The sequence shown here is derived from an EMBL/GenBank/DDBJ whole genome shotgun (WGS) entry which is preliminary data.</text>
</comment>
<feature type="compositionally biased region" description="Polar residues" evidence="8">
    <location>
        <begin position="1030"/>
        <end position="1039"/>
    </location>
</feature>
<feature type="compositionally biased region" description="Low complexity" evidence="8">
    <location>
        <begin position="430"/>
        <end position="441"/>
    </location>
</feature>
<name>A0A9P7ZCX5_9HELO</name>
<feature type="compositionally biased region" description="Polar residues" evidence="8">
    <location>
        <begin position="585"/>
        <end position="598"/>
    </location>
</feature>
<protein>
    <recommendedName>
        <fullName evidence="9">Inner centromere protein ARK-binding domain-containing protein</fullName>
    </recommendedName>
</protein>
<evidence type="ECO:0000313" key="11">
    <source>
        <dbReference type="Proteomes" id="UP000887226"/>
    </source>
</evidence>
<keyword evidence="6" id="KW-0206">Cytoskeleton</keyword>
<sequence>MATMRGNARLPVGSAAWISEERAEAMQIAETEAEEFGFSARNEVEWINEHMAEIFNKDPVNVAEIFKTPGKLRGKTAKTVRKANPLEVRAPLSDVFSTIPREGLQGLSPVRQAHLNLPVPAFRVAEDAHTPVEMEKVAEPAASMEGAHPHKLTPSHFDSGYSGSQYASQTQTQPKQLVEVFKERSPEAPSPIPERASIEDERPDSSVPEASVEPEERRSTEGSFHSAKEDQTRVAAVAASATPSVAQHNPQSHELNSIKYPVLNSPDQSRNQPASPQKKSPERPTTIQSPAKSALPNPPVMEEHDEDEPIEDAQSPSEKSSPIRPPVRKPSLNFAPLPGRTPIKRQSHTSQIEQSRTSYYGRLTGGKSLGNARQEEQQHNDEDEYDVDVDVNIEDTKDPLSRLHNKTSTQRLQDQIRDLGKSQPSGRPNSKSFASSAAISSQMVQPRQSVVQQDTTAPKSPLRSPQICSQRNPFTAPGAFPEDEEDSWIGPPNATADPSVFSPRPRMTKSHTTDVMEDIHGKDSIRGAQFNILKRGESLKNRSPMREPAIPERTTSALGHGKSVSTSVLRSPTKAIDSPAHKLISVSNPHPLINSNDTTPPPKSISRSYRGSPLKAAKDKFSSILKNGKSLFGSSAAASADAKASMMSPAVGRAGVASTQEHMHPVDGGRQVVGEVPSSPGKASVRRTRASTERQNRRKEEEARETKETKGAQKMADKLEKERQKEHEKARLFHLEQEKVAAMQREVEARKEQERQAKASQASIPRATRTSPRKTTAQLEAEGIAAETASTNGSSRDVEMDDAPSMPPPAIPRPKSQIGRPPPAKRPLKPGKDVTGKVMPPTRIKVDTASSTRSHVGQPYHPSNSTLGATLQESLGPASQPAPPNLKKKASTSSITSTASKANISKLNAGKASESAARRKEQEELTARRKRELKEDNDRQRAANKEEERRKEEQQRRQEQDRQRTIQREREHAAHTADAKKHAARQAAEKKKLEMERAKQNGAPPPAIRPQTTDMDKPLPSVPREYVLSKGSQMNSSVHRSQEEGGRPFMQNTAKVPPKRPLQQDMTDEHHSRPTIQRNPASYQTDHHAKRRKTSEHFDNDDDMSEPRPKMTAPPIRQSTNRAKDTQPQSVFKTGYTAAPPPASLHKAAMLNQLKPGNPLDMSVRSNAPIPFASNSNQGNAQHKTPARPNPQHGGKSAKSAAKSSPRYQNGENIELPDINTDSEDDDDDDEPKFPVKGWTNSPNIRDALMNQEGLNPEDIFGQPGPIDLEEVFSKNKERFHKFRPRTSSANWTGQDRLTQDEIRKDLEGRDKVRRHGGWTYDAMV</sequence>
<feature type="compositionally biased region" description="Acidic residues" evidence="8">
    <location>
        <begin position="381"/>
        <end position="393"/>
    </location>
</feature>
<dbReference type="OrthoDB" id="6123at2759"/>
<feature type="compositionally biased region" description="Low complexity" evidence="8">
    <location>
        <begin position="234"/>
        <end position="246"/>
    </location>
</feature>
<feature type="compositionally biased region" description="Polar residues" evidence="8">
    <location>
        <begin position="265"/>
        <end position="291"/>
    </location>
</feature>
<comment type="similarity">
    <text evidence="3">Belongs to the INCENP family.</text>
</comment>
<dbReference type="GO" id="GO:0005819">
    <property type="term" value="C:spindle"/>
    <property type="evidence" value="ECO:0007669"/>
    <property type="project" value="UniProtKB-SubCell"/>
</dbReference>
<evidence type="ECO:0000256" key="1">
    <source>
        <dbReference type="ARBA" id="ARBA00004123"/>
    </source>
</evidence>
<evidence type="ECO:0000313" key="10">
    <source>
        <dbReference type="EMBL" id="KAG9249245.1"/>
    </source>
</evidence>
<reference evidence="10" key="1">
    <citation type="journal article" date="2021" name="IMA Fungus">
        <title>Genomic characterization of three marine fungi, including Emericellopsis atlantica sp. nov. with signatures of a generalist lifestyle and marine biomass degradation.</title>
        <authorList>
            <person name="Hagestad O.C."/>
            <person name="Hou L."/>
            <person name="Andersen J.H."/>
            <person name="Hansen E.H."/>
            <person name="Altermark B."/>
            <person name="Li C."/>
            <person name="Kuhnert E."/>
            <person name="Cox R.J."/>
            <person name="Crous P.W."/>
            <person name="Spatafora J.W."/>
            <person name="Lail K."/>
            <person name="Amirebrahimi M."/>
            <person name="Lipzen A."/>
            <person name="Pangilinan J."/>
            <person name="Andreopoulos W."/>
            <person name="Hayes R.D."/>
            <person name="Ng V."/>
            <person name="Grigoriev I.V."/>
            <person name="Jackson S.A."/>
            <person name="Sutton T.D.S."/>
            <person name="Dobson A.D.W."/>
            <person name="Rama T."/>
        </authorList>
    </citation>
    <scope>NUCLEOTIDE SEQUENCE</scope>
    <source>
        <strain evidence="10">TRa3180A</strain>
    </source>
</reference>
<evidence type="ECO:0000256" key="2">
    <source>
        <dbReference type="ARBA" id="ARBA00004186"/>
    </source>
</evidence>
<feature type="compositionally biased region" description="Basic and acidic residues" evidence="8">
    <location>
        <begin position="916"/>
        <end position="999"/>
    </location>
</feature>
<dbReference type="GO" id="GO:0007059">
    <property type="term" value="P:chromosome segregation"/>
    <property type="evidence" value="ECO:0007669"/>
    <property type="project" value="UniProtKB-KW"/>
</dbReference>
<evidence type="ECO:0000256" key="8">
    <source>
        <dbReference type="SAM" id="MobiDB-lite"/>
    </source>
</evidence>
<keyword evidence="4" id="KW-0963">Cytoplasm</keyword>
<feature type="compositionally biased region" description="Polar residues" evidence="8">
    <location>
        <begin position="758"/>
        <end position="778"/>
    </location>
</feature>
<feature type="compositionally biased region" description="Polar residues" evidence="8">
    <location>
        <begin position="442"/>
        <end position="458"/>
    </location>
</feature>
<feature type="compositionally biased region" description="Polar residues" evidence="8">
    <location>
        <begin position="348"/>
        <end position="358"/>
    </location>
</feature>
<feature type="compositionally biased region" description="Polar residues" evidence="8">
    <location>
        <begin position="1074"/>
        <end position="1084"/>
    </location>
</feature>
<proteinExistence type="inferred from homology"/>
<dbReference type="PANTHER" id="PTHR13142">
    <property type="entry name" value="INNER CENTROMERE PROTEIN"/>
    <property type="match status" value="1"/>
</dbReference>
<organism evidence="10 11">
    <name type="scientific">Calycina marina</name>
    <dbReference type="NCBI Taxonomy" id="1763456"/>
    <lineage>
        <taxon>Eukaryota</taxon>
        <taxon>Fungi</taxon>
        <taxon>Dikarya</taxon>
        <taxon>Ascomycota</taxon>
        <taxon>Pezizomycotina</taxon>
        <taxon>Leotiomycetes</taxon>
        <taxon>Helotiales</taxon>
        <taxon>Pezizellaceae</taxon>
        <taxon>Calycina</taxon>
    </lineage>
</organism>
<feature type="compositionally biased region" description="Basic and acidic residues" evidence="8">
    <location>
        <begin position="690"/>
        <end position="757"/>
    </location>
</feature>
<feature type="compositionally biased region" description="Polar residues" evidence="8">
    <location>
        <begin position="848"/>
        <end position="873"/>
    </location>
</feature>
<comment type="subcellular location">
    <subcellularLocation>
        <location evidence="2">Cytoplasm</location>
        <location evidence="2">Cytoskeleton</location>
        <location evidence="2">Spindle</location>
    </subcellularLocation>
    <subcellularLocation>
        <location evidence="1">Nucleus</location>
    </subcellularLocation>
</comment>
<feature type="region of interest" description="Disordered" evidence="8">
    <location>
        <begin position="634"/>
        <end position="1245"/>
    </location>
</feature>
<feature type="compositionally biased region" description="Polar residues" evidence="8">
    <location>
        <begin position="1117"/>
        <end position="1132"/>
    </location>
</feature>
<feature type="compositionally biased region" description="Polar residues" evidence="8">
    <location>
        <begin position="161"/>
        <end position="175"/>
    </location>
</feature>
<evidence type="ECO:0000256" key="7">
    <source>
        <dbReference type="ARBA" id="ARBA00023242"/>
    </source>
</evidence>
<feature type="region of interest" description="Disordered" evidence="8">
    <location>
        <begin position="140"/>
        <end position="613"/>
    </location>
</feature>
<dbReference type="EMBL" id="MU253737">
    <property type="protein sequence ID" value="KAG9249245.1"/>
    <property type="molecule type" value="Genomic_DNA"/>
</dbReference>
<dbReference type="InterPro" id="IPR005635">
    <property type="entry name" value="Inner_centromere_prot_ARK-bd"/>
</dbReference>
<keyword evidence="11" id="KW-1185">Reference proteome</keyword>
<evidence type="ECO:0000259" key="9">
    <source>
        <dbReference type="Pfam" id="PF03941"/>
    </source>
</evidence>
<feature type="compositionally biased region" description="Low complexity" evidence="8">
    <location>
        <begin position="891"/>
        <end position="905"/>
    </location>
</feature>
<evidence type="ECO:0000256" key="6">
    <source>
        <dbReference type="ARBA" id="ARBA00023212"/>
    </source>
</evidence>
<feature type="compositionally biased region" description="Acidic residues" evidence="8">
    <location>
        <begin position="1221"/>
        <end position="1231"/>
    </location>
</feature>
<gene>
    <name evidence="10" type="ORF">BJ878DRAFT_410768</name>
</gene>
<dbReference type="Pfam" id="PF03941">
    <property type="entry name" value="INCENP_ARK-bind"/>
    <property type="match status" value="1"/>
</dbReference>
<feature type="compositionally biased region" description="Polar residues" evidence="8">
    <location>
        <begin position="553"/>
        <end position="570"/>
    </location>
</feature>
<evidence type="ECO:0000256" key="4">
    <source>
        <dbReference type="ARBA" id="ARBA00022490"/>
    </source>
</evidence>
<keyword evidence="7" id="KW-0539">Nucleus</keyword>
<feature type="compositionally biased region" description="Polar residues" evidence="8">
    <location>
        <begin position="1173"/>
        <end position="1183"/>
    </location>
</feature>
<feature type="compositionally biased region" description="Basic and acidic residues" evidence="8">
    <location>
        <begin position="511"/>
        <end position="525"/>
    </location>
</feature>
<feature type="compositionally biased region" description="Basic and acidic residues" evidence="8">
    <location>
        <begin position="214"/>
        <end position="232"/>
    </location>
</feature>
<dbReference type="GO" id="GO:0005634">
    <property type="term" value="C:nucleus"/>
    <property type="evidence" value="ECO:0007669"/>
    <property type="project" value="UniProtKB-SubCell"/>
</dbReference>
<dbReference type="Proteomes" id="UP000887226">
    <property type="component" value="Unassembled WGS sequence"/>
</dbReference>
<evidence type="ECO:0000256" key="5">
    <source>
        <dbReference type="ARBA" id="ARBA00022829"/>
    </source>
</evidence>
<feature type="compositionally biased region" description="Low complexity" evidence="8">
    <location>
        <begin position="634"/>
        <end position="650"/>
    </location>
</feature>
<keyword evidence="5" id="KW-0159">Chromosome partition</keyword>
<feature type="domain" description="Inner centromere protein ARK-binding" evidence="9">
    <location>
        <begin position="1218"/>
        <end position="1273"/>
    </location>
</feature>
<accession>A0A9P7ZCX5</accession>